<dbReference type="Proteomes" id="UP000256405">
    <property type="component" value="Unassembled WGS sequence"/>
</dbReference>
<protein>
    <submittedName>
        <fullName evidence="1">TolB-like protein</fullName>
    </submittedName>
</protein>
<keyword evidence="2" id="KW-1185">Reference proteome</keyword>
<dbReference type="AlphaFoldDB" id="A0A3E0D8X9"/>
<sequence length="350" mass="40408">MGLPYRIKMQVYYVYLLPFLLFRCSYPPINDYSFSETKELQSHSFSSYRIGYDYLIDKIDNYLIVVSFKNGDLISVYDADSQRLLMHGASNGEGENELLAPVALYVDKQERSFYIYDGMKQRQFKYDLGEIMKNGEIGTSVSIRLPSSGDFMNPVIPLGKGINLTMTYDKEGHFMFFDKEGEVVGKLGEFEKMDVRGDDIPDMIYGLIWKGKYAVNKSRKLVIKAYMDYSRISFFDMEANLLKDIWTGNKDMLTVEFDGQNVIKKGERKIHYGSVKVTDSFVYALYSGEGYDNDYSVFPGKEIHVFDYDGNRVSRYLLDKLVSDFCIDEEGNRIFGVNFTSDEEVIVFNL</sequence>
<accession>A0A3E0D8X9</accession>
<dbReference type="EMBL" id="QUNF01000033">
    <property type="protein sequence ID" value="REG78472.1"/>
    <property type="molecule type" value="Genomic_DNA"/>
</dbReference>
<name>A0A3E0D8X9_9BACT</name>
<evidence type="ECO:0000313" key="2">
    <source>
        <dbReference type="Proteomes" id="UP000256405"/>
    </source>
</evidence>
<reference evidence="1 2" key="1">
    <citation type="submission" date="2018-08" db="EMBL/GenBank/DDBJ databases">
        <title>Genomic Encyclopedia of Archaeal and Bacterial Type Strains, Phase II (KMG-II): from individual species to whole genera.</title>
        <authorList>
            <person name="Goeker M."/>
        </authorList>
    </citation>
    <scope>NUCLEOTIDE SEQUENCE [LARGE SCALE GENOMIC DNA]</scope>
    <source>
        <strain evidence="1 2">DSM 15986</strain>
    </source>
</reference>
<proteinExistence type="predicted"/>
<dbReference type="Pfam" id="PF15869">
    <property type="entry name" value="TolB_like"/>
    <property type="match status" value="1"/>
</dbReference>
<comment type="caution">
    <text evidence="1">The sequence shown here is derived from an EMBL/GenBank/DDBJ whole genome shotgun (WGS) entry which is preliminary data.</text>
</comment>
<dbReference type="SUPFAM" id="SSF50969">
    <property type="entry name" value="YVTN repeat-like/Quinoprotein amine dehydrogenase"/>
    <property type="match status" value="1"/>
</dbReference>
<organism evidence="1 2">
    <name type="scientific">Algoriphagus antarcticus</name>
    <dbReference type="NCBI Taxonomy" id="238540"/>
    <lineage>
        <taxon>Bacteria</taxon>
        <taxon>Pseudomonadati</taxon>
        <taxon>Bacteroidota</taxon>
        <taxon>Cytophagia</taxon>
        <taxon>Cytophagales</taxon>
        <taxon>Cyclobacteriaceae</taxon>
        <taxon>Algoriphagus</taxon>
    </lineage>
</organism>
<dbReference type="InterPro" id="IPR011042">
    <property type="entry name" value="6-blade_b-propeller_TolB-like"/>
</dbReference>
<evidence type="ECO:0000313" key="1">
    <source>
        <dbReference type="EMBL" id="REG78472.1"/>
    </source>
</evidence>
<dbReference type="InterPro" id="IPR011044">
    <property type="entry name" value="Quino_amine_DH_bsu"/>
</dbReference>
<gene>
    <name evidence="1" type="ORF">C8N25_1335</name>
</gene>
<dbReference type="Gene3D" id="2.120.10.30">
    <property type="entry name" value="TolB, C-terminal domain"/>
    <property type="match status" value="1"/>
</dbReference>